<dbReference type="EMBL" id="QTUC01000001">
    <property type="protein sequence ID" value="REF38315.1"/>
    <property type="molecule type" value="Genomic_DNA"/>
</dbReference>
<evidence type="ECO:0000313" key="2">
    <source>
        <dbReference type="EMBL" id="REF38315.1"/>
    </source>
</evidence>
<dbReference type="SUPFAM" id="SSF54909">
    <property type="entry name" value="Dimeric alpha+beta barrel"/>
    <property type="match status" value="1"/>
</dbReference>
<dbReference type="GO" id="GO:0004497">
    <property type="term" value="F:monooxygenase activity"/>
    <property type="evidence" value="ECO:0007669"/>
    <property type="project" value="UniProtKB-KW"/>
</dbReference>
<reference evidence="2 3" key="1">
    <citation type="submission" date="2018-08" db="EMBL/GenBank/DDBJ databases">
        <title>Sequencing the genomes of 1000 actinobacteria strains.</title>
        <authorList>
            <person name="Klenk H.-P."/>
        </authorList>
    </citation>
    <scope>NUCLEOTIDE SEQUENCE [LARGE SCALE GENOMIC DNA]</scope>
    <source>
        <strain evidence="2 3">DSM 22891</strain>
    </source>
</reference>
<dbReference type="InterPro" id="IPR011008">
    <property type="entry name" value="Dimeric_a/b-barrel"/>
</dbReference>
<dbReference type="Proteomes" id="UP000256485">
    <property type="component" value="Unassembled WGS sequence"/>
</dbReference>
<feature type="domain" description="ABM" evidence="1">
    <location>
        <begin position="4"/>
        <end position="69"/>
    </location>
</feature>
<protein>
    <submittedName>
        <fullName evidence="2">Heme-degrading monooxygenase HmoA</fullName>
    </submittedName>
</protein>
<dbReference type="Gene3D" id="3.30.70.100">
    <property type="match status" value="1"/>
</dbReference>
<comment type="caution">
    <text evidence="2">The sequence shown here is derived from an EMBL/GenBank/DDBJ whole genome shotgun (WGS) entry which is preliminary data.</text>
</comment>
<keyword evidence="3" id="KW-1185">Reference proteome</keyword>
<proteinExistence type="predicted"/>
<accession>A0A3D9VGN5</accession>
<keyword evidence="2" id="KW-0503">Monooxygenase</keyword>
<sequence>MAPVYRVDRFVVPADARDEFWKNVRRTHEVLRRQPGFVEDALLENRLDEDRYDIVTIARWASADDLANAKAAVERSHQEAQFSPPEFFRRAGIEADLGTYVRVDE</sequence>
<keyword evidence="2" id="KW-0560">Oxidoreductase</keyword>
<gene>
    <name evidence="2" type="ORF">DFJ64_3790</name>
</gene>
<dbReference type="OrthoDB" id="4476670at2"/>
<dbReference type="RefSeq" id="WP_115851631.1">
    <property type="nucleotide sequence ID" value="NZ_QTUC01000001.1"/>
</dbReference>
<dbReference type="AlphaFoldDB" id="A0A3D9VGN5"/>
<name>A0A3D9VGN5_THECX</name>
<evidence type="ECO:0000313" key="3">
    <source>
        <dbReference type="Proteomes" id="UP000256485"/>
    </source>
</evidence>
<evidence type="ECO:0000259" key="1">
    <source>
        <dbReference type="Pfam" id="PF03992"/>
    </source>
</evidence>
<dbReference type="InterPro" id="IPR007138">
    <property type="entry name" value="ABM_dom"/>
</dbReference>
<dbReference type="Pfam" id="PF03992">
    <property type="entry name" value="ABM"/>
    <property type="match status" value="1"/>
</dbReference>
<organism evidence="2 3">
    <name type="scientific">Thermasporomyces composti</name>
    <dbReference type="NCBI Taxonomy" id="696763"/>
    <lineage>
        <taxon>Bacteria</taxon>
        <taxon>Bacillati</taxon>
        <taxon>Actinomycetota</taxon>
        <taxon>Actinomycetes</taxon>
        <taxon>Propionibacteriales</taxon>
        <taxon>Nocardioidaceae</taxon>
        <taxon>Thermasporomyces</taxon>
    </lineage>
</organism>